<dbReference type="GeneID" id="10360177"/>
<proteinExistence type="predicted"/>
<accession>F2L472</accession>
<keyword evidence="1" id="KW-1133">Transmembrane helix</keyword>
<evidence type="ECO:0000256" key="1">
    <source>
        <dbReference type="SAM" id="Phobius"/>
    </source>
</evidence>
<reference key="2">
    <citation type="submission" date="2011-03" db="EMBL/GenBank/DDBJ databases">
        <title>Complete genome sequence of the thermoacidophilic crenarchaeon Thermoproteus uzoniensis 768-20.</title>
        <authorList>
            <person name="Mardanov A.V."/>
            <person name="Gumerov V.M."/>
            <person name="Beletsky A.V."/>
            <person name="Prokofeva M.I."/>
            <person name="Bonch-Osmolovskaya E.A."/>
            <person name="Ravin N.V."/>
            <person name="Skryabin K.G."/>
        </authorList>
    </citation>
    <scope>NUCLEOTIDE SEQUENCE</scope>
    <source>
        <strain>768-20</strain>
    </source>
</reference>
<dbReference type="Proteomes" id="UP000008138">
    <property type="component" value="Chromosome"/>
</dbReference>
<evidence type="ECO:0000313" key="2">
    <source>
        <dbReference type="EMBL" id="AEA12128.1"/>
    </source>
</evidence>
<dbReference type="eggNOG" id="arCOG03113">
    <property type="taxonomic scope" value="Archaea"/>
</dbReference>
<dbReference type="RefSeq" id="WP_013679464.1">
    <property type="nucleotide sequence ID" value="NC_015315.1"/>
</dbReference>
<reference evidence="2 3" key="1">
    <citation type="journal article" date="2011" name="J. Bacteriol.">
        <title>Complete genome sequence of the thermoacidophilic crenarchaeon Thermoproteus uzoniensis 768-20.</title>
        <authorList>
            <person name="Mardanov A.V."/>
            <person name="Gumerov V.M."/>
            <person name="Beletsky A.V."/>
            <person name="Prokofeva M.I."/>
            <person name="Bonch-Osmolovskaya E.A."/>
            <person name="Ravin N.V."/>
            <person name="Skryabin K.G."/>
        </authorList>
    </citation>
    <scope>NUCLEOTIDE SEQUENCE [LARGE SCALE GENOMIC DNA]</scope>
    <source>
        <strain evidence="2 3">768-20</strain>
    </source>
</reference>
<dbReference type="STRING" id="999630.TUZN_0636"/>
<keyword evidence="3" id="KW-1185">Reference proteome</keyword>
<dbReference type="KEGG" id="tuz:TUZN_0636"/>
<feature type="transmembrane region" description="Helical" evidence="1">
    <location>
        <begin position="26"/>
        <end position="48"/>
    </location>
</feature>
<dbReference type="AlphaFoldDB" id="F2L472"/>
<keyword evidence="1" id="KW-0812">Transmembrane</keyword>
<evidence type="ECO:0000313" key="3">
    <source>
        <dbReference type="Proteomes" id="UP000008138"/>
    </source>
</evidence>
<gene>
    <name evidence="2" type="ordered locus">TUZN_0636</name>
</gene>
<organism evidence="2 3">
    <name type="scientific">Thermoproteus uzoniensis (strain 768-20)</name>
    <dbReference type="NCBI Taxonomy" id="999630"/>
    <lineage>
        <taxon>Archaea</taxon>
        <taxon>Thermoproteota</taxon>
        <taxon>Thermoprotei</taxon>
        <taxon>Thermoproteales</taxon>
        <taxon>Thermoproteaceae</taxon>
        <taxon>Thermoproteus</taxon>
    </lineage>
</organism>
<evidence type="ECO:0008006" key="4">
    <source>
        <dbReference type="Google" id="ProtNLM"/>
    </source>
</evidence>
<dbReference type="HOGENOM" id="CLU_2366388_0_0_2"/>
<protein>
    <recommendedName>
        <fullName evidence="4">DUF192 domain-containing protein</fullName>
    </recommendedName>
</protein>
<name>F2L472_THEU7</name>
<keyword evidence="1" id="KW-0472">Membrane</keyword>
<dbReference type="EMBL" id="CP002590">
    <property type="protein sequence ID" value="AEA12128.1"/>
    <property type="molecule type" value="Genomic_DNA"/>
</dbReference>
<sequence>MEIYAKCYRDRLRRGLGLMLRRPRPILLIGVNSIHTFLVLEPIWAVFLDERMRVVDVLYLKPWKTHREPRAVHTLELPKEERPPKKGDFLEIVCL</sequence>